<dbReference type="GO" id="GO:0005886">
    <property type="term" value="C:plasma membrane"/>
    <property type="evidence" value="ECO:0007669"/>
    <property type="project" value="UniProtKB-SubCell"/>
</dbReference>
<proteinExistence type="predicted"/>
<dbReference type="PANTHER" id="PTHR42709:SF6">
    <property type="entry name" value="UNDECAPRENYL PHOSPHATE TRANSPORTER A"/>
    <property type="match status" value="1"/>
</dbReference>
<keyword evidence="3 6" id="KW-0812">Transmembrane</keyword>
<evidence type="ECO:0000256" key="5">
    <source>
        <dbReference type="ARBA" id="ARBA00023136"/>
    </source>
</evidence>
<feature type="transmembrane region" description="Helical" evidence="6">
    <location>
        <begin position="145"/>
        <end position="168"/>
    </location>
</feature>
<protein>
    <submittedName>
        <fullName evidence="8">Alkaline phosphatase like protein</fullName>
    </submittedName>
</protein>
<accession>A0A5K7SDB5</accession>
<feature type="transmembrane region" description="Helical" evidence="6">
    <location>
        <begin position="180"/>
        <end position="198"/>
    </location>
</feature>
<name>A0A5K7SDB5_9BACT</name>
<evidence type="ECO:0000313" key="9">
    <source>
        <dbReference type="Proteomes" id="UP001193389"/>
    </source>
</evidence>
<dbReference type="InterPro" id="IPR032816">
    <property type="entry name" value="VTT_dom"/>
</dbReference>
<evidence type="ECO:0000256" key="6">
    <source>
        <dbReference type="SAM" id="Phobius"/>
    </source>
</evidence>
<dbReference type="AlphaFoldDB" id="A0A5K7SDB5"/>
<dbReference type="InterPro" id="IPR051311">
    <property type="entry name" value="DedA_domain"/>
</dbReference>
<keyword evidence="9" id="KW-1185">Reference proteome</keyword>
<reference evidence="8" key="1">
    <citation type="journal article" date="2020" name="Int. J. Syst. Evol. Microbiol.">
        <title>Aquipluma nitroreducens gen. nov. sp. nov., a novel facultatively anaerobic bacterium isolated from a freshwater lake.</title>
        <authorList>
            <person name="Watanabe M."/>
            <person name="Kojima H."/>
            <person name="Fukui M."/>
        </authorList>
    </citation>
    <scope>NUCLEOTIDE SEQUENCE</scope>
    <source>
        <strain evidence="8">MeG22</strain>
    </source>
</reference>
<sequence length="205" mass="23369">MLEYFQTLADWYMQHMNYLSITLLMIIESSFIPFPSEIVIPPAIWKAAGGDLNMPLVVLFATLGAVIGAVVNYVLALWLGRVIVYKLVETRLGKIFMLSQHKVENAEVYFNRHGRSSTFIGRLVPGIRQLISIPAGLAKMNFKQFILFTTLGSALWNVILAVLSYSLYTQQDMLKKYMSELSYALLAAGVLFVVYLIWKYRKKKE</sequence>
<dbReference type="Pfam" id="PF09335">
    <property type="entry name" value="VTT_dom"/>
    <property type="match status" value="1"/>
</dbReference>
<evidence type="ECO:0000259" key="7">
    <source>
        <dbReference type="Pfam" id="PF09335"/>
    </source>
</evidence>
<evidence type="ECO:0000313" key="8">
    <source>
        <dbReference type="EMBL" id="BBE19573.1"/>
    </source>
</evidence>
<dbReference type="EMBL" id="AP018694">
    <property type="protein sequence ID" value="BBE19573.1"/>
    <property type="molecule type" value="Genomic_DNA"/>
</dbReference>
<evidence type="ECO:0000256" key="2">
    <source>
        <dbReference type="ARBA" id="ARBA00022475"/>
    </source>
</evidence>
<dbReference type="PANTHER" id="PTHR42709">
    <property type="entry name" value="ALKALINE PHOSPHATASE LIKE PROTEIN"/>
    <property type="match status" value="1"/>
</dbReference>
<feature type="domain" description="VTT" evidence="7">
    <location>
        <begin position="40"/>
        <end position="165"/>
    </location>
</feature>
<feature type="transmembrane region" description="Helical" evidence="6">
    <location>
        <begin position="56"/>
        <end position="79"/>
    </location>
</feature>
<dbReference type="Proteomes" id="UP001193389">
    <property type="component" value="Chromosome"/>
</dbReference>
<keyword evidence="5 6" id="KW-0472">Membrane</keyword>
<keyword evidence="2" id="KW-1003">Cell membrane</keyword>
<feature type="transmembrane region" description="Helical" evidence="6">
    <location>
        <begin position="21"/>
        <end position="44"/>
    </location>
</feature>
<dbReference type="RefSeq" id="WP_318347804.1">
    <property type="nucleotide sequence ID" value="NZ_AP018694.1"/>
</dbReference>
<dbReference type="KEGG" id="anf:AQPE_3759"/>
<gene>
    <name evidence="8" type="ORF">AQPE_3759</name>
</gene>
<organism evidence="8 9">
    <name type="scientific">Aquipluma nitroreducens</name>
    <dbReference type="NCBI Taxonomy" id="2010828"/>
    <lineage>
        <taxon>Bacteria</taxon>
        <taxon>Pseudomonadati</taxon>
        <taxon>Bacteroidota</taxon>
        <taxon>Bacteroidia</taxon>
        <taxon>Marinilabiliales</taxon>
        <taxon>Prolixibacteraceae</taxon>
        <taxon>Aquipluma</taxon>
    </lineage>
</organism>
<keyword evidence="4 6" id="KW-1133">Transmembrane helix</keyword>
<evidence type="ECO:0000256" key="4">
    <source>
        <dbReference type="ARBA" id="ARBA00022989"/>
    </source>
</evidence>
<evidence type="ECO:0000256" key="1">
    <source>
        <dbReference type="ARBA" id="ARBA00004651"/>
    </source>
</evidence>
<evidence type="ECO:0000256" key="3">
    <source>
        <dbReference type="ARBA" id="ARBA00022692"/>
    </source>
</evidence>
<comment type="subcellular location">
    <subcellularLocation>
        <location evidence="1">Cell membrane</location>
        <topology evidence="1">Multi-pass membrane protein</topology>
    </subcellularLocation>
</comment>